<accession>A0A5B8IX33</accession>
<evidence type="ECO:0000259" key="7">
    <source>
        <dbReference type="Pfam" id="PF00248"/>
    </source>
</evidence>
<protein>
    <submittedName>
        <fullName evidence="8">Aldo/keto reductase</fullName>
    </submittedName>
</protein>
<dbReference type="Pfam" id="PF00248">
    <property type="entry name" value="Aldo_ket_red"/>
    <property type="match status" value="1"/>
</dbReference>
<dbReference type="InterPro" id="IPR020471">
    <property type="entry name" value="AKR"/>
</dbReference>
<comment type="similarity">
    <text evidence="1">Belongs to the aldo/keto reductase family.</text>
</comment>
<sequence length="265" mass="28958">MLGFGTYGRTGIDGQRAIEYALEIGYRHLDTAQSYDTEHETGAALKASGVDRDSVFVTTKVTPENFAPGKLVPSLERSLGQLGLDQVDLALIHWPAPNGDRPLRDYLPQLVQAQEAGLTRLIGVSNFTISMLGEALDTVGRDTLFTNQIECNPLFQNRNVTDWCKENGILVTCYQPLAKGLARRNSTLNTVAERLGATPEQVALAYELAHGFAAIPTSSQPQHITSNFEAQKLRLSPADLSAIAKIPANSRSIDPDWGPDWDPNR</sequence>
<reference evidence="8 9" key="1">
    <citation type="submission" date="2019-07" db="EMBL/GenBank/DDBJ databases">
        <title>Litoreibacter alkalisoli sp. nov., isolated from saline-alkaline soil.</title>
        <authorList>
            <person name="Wang S."/>
            <person name="Xu L."/>
            <person name="Xing Y.-T."/>
            <person name="Sun J.-Q."/>
        </authorList>
    </citation>
    <scope>NUCLEOTIDE SEQUENCE [LARGE SCALE GENOMIC DNA]</scope>
    <source>
        <strain evidence="8 9">LN3S51</strain>
        <plasmid evidence="8 9">unnamed1</plasmid>
    </source>
</reference>
<feature type="domain" description="NADP-dependent oxidoreductase" evidence="7">
    <location>
        <begin position="15"/>
        <end position="246"/>
    </location>
</feature>
<dbReference type="KEGG" id="lit:FPZ52_12025"/>
<dbReference type="AlphaFoldDB" id="A0A5B8IX33"/>
<keyword evidence="9" id="KW-1185">Reference proteome</keyword>
<dbReference type="GO" id="GO:1990002">
    <property type="term" value="F:methylglyoxal reductase (NADPH) (acetol producing) activity"/>
    <property type="evidence" value="ECO:0007669"/>
    <property type="project" value="TreeGrafter"/>
</dbReference>
<dbReference type="PRINTS" id="PR00069">
    <property type="entry name" value="ALDKETRDTASE"/>
</dbReference>
<gene>
    <name evidence="8" type="ORF">FPZ52_12025</name>
</gene>
<dbReference type="EMBL" id="CP042262">
    <property type="protein sequence ID" value="QDY70702.1"/>
    <property type="molecule type" value="Genomic_DNA"/>
</dbReference>
<evidence type="ECO:0000256" key="6">
    <source>
        <dbReference type="PIRSR" id="PIRSR000097-3"/>
    </source>
</evidence>
<name>A0A5B8IX33_9RHOB</name>
<dbReference type="PIRSF" id="PIRSF000097">
    <property type="entry name" value="AKR"/>
    <property type="match status" value="1"/>
</dbReference>
<dbReference type="Gene3D" id="3.20.20.100">
    <property type="entry name" value="NADP-dependent oxidoreductase domain"/>
    <property type="match status" value="1"/>
</dbReference>
<evidence type="ECO:0000313" key="8">
    <source>
        <dbReference type="EMBL" id="QDY70702.1"/>
    </source>
</evidence>
<geneLocation type="plasmid" evidence="8 9">
    <name>unnamed1</name>
</geneLocation>
<evidence type="ECO:0000256" key="3">
    <source>
        <dbReference type="ARBA" id="ARBA00023002"/>
    </source>
</evidence>
<dbReference type="PANTHER" id="PTHR43827">
    <property type="entry name" value="2,5-DIKETO-D-GLUCONIC ACID REDUCTASE"/>
    <property type="match status" value="1"/>
</dbReference>
<dbReference type="InterPro" id="IPR036812">
    <property type="entry name" value="NAD(P)_OxRdtase_dom_sf"/>
</dbReference>
<dbReference type="SUPFAM" id="SSF51430">
    <property type="entry name" value="NAD(P)-linked oxidoreductase"/>
    <property type="match status" value="1"/>
</dbReference>
<feature type="site" description="Lowers pKa of active site Tyr" evidence="6">
    <location>
        <position position="60"/>
    </location>
</feature>
<dbReference type="Proteomes" id="UP000318483">
    <property type="component" value="Plasmid unnamed1"/>
</dbReference>
<dbReference type="InterPro" id="IPR023210">
    <property type="entry name" value="NADP_OxRdtase_dom"/>
</dbReference>
<keyword evidence="2" id="KW-0521">NADP</keyword>
<keyword evidence="3" id="KW-0560">Oxidoreductase</keyword>
<feature type="binding site" evidence="5">
    <location>
        <position position="93"/>
    </location>
    <ligand>
        <name>substrate</name>
    </ligand>
</feature>
<evidence type="ECO:0000313" key="9">
    <source>
        <dbReference type="Proteomes" id="UP000318483"/>
    </source>
</evidence>
<feature type="active site" description="Proton donor" evidence="4">
    <location>
        <position position="35"/>
    </location>
</feature>
<dbReference type="InterPro" id="IPR018170">
    <property type="entry name" value="Aldo/ket_reductase_CS"/>
</dbReference>
<dbReference type="PROSITE" id="PS00062">
    <property type="entry name" value="ALDOKETO_REDUCTASE_2"/>
    <property type="match status" value="1"/>
</dbReference>
<organism evidence="8 9">
    <name type="scientific">Qingshengfaniella alkalisoli</name>
    <dbReference type="NCBI Taxonomy" id="2599296"/>
    <lineage>
        <taxon>Bacteria</taxon>
        <taxon>Pseudomonadati</taxon>
        <taxon>Pseudomonadota</taxon>
        <taxon>Alphaproteobacteria</taxon>
        <taxon>Rhodobacterales</taxon>
        <taxon>Paracoccaceae</taxon>
        <taxon>Qingshengfaniella</taxon>
    </lineage>
</organism>
<dbReference type="GO" id="GO:0051596">
    <property type="term" value="P:methylglyoxal catabolic process"/>
    <property type="evidence" value="ECO:0007669"/>
    <property type="project" value="TreeGrafter"/>
</dbReference>
<evidence type="ECO:0000256" key="5">
    <source>
        <dbReference type="PIRSR" id="PIRSR000097-2"/>
    </source>
</evidence>
<evidence type="ECO:0000256" key="4">
    <source>
        <dbReference type="PIRSR" id="PIRSR000097-1"/>
    </source>
</evidence>
<keyword evidence="8" id="KW-0614">Plasmid</keyword>
<proteinExistence type="inferred from homology"/>
<evidence type="ECO:0000256" key="1">
    <source>
        <dbReference type="ARBA" id="ARBA00007905"/>
    </source>
</evidence>
<dbReference type="PANTHER" id="PTHR43827:SF3">
    <property type="entry name" value="NADP-DEPENDENT OXIDOREDUCTASE DOMAIN-CONTAINING PROTEIN"/>
    <property type="match status" value="1"/>
</dbReference>
<dbReference type="OrthoDB" id="9768793at2"/>
<evidence type="ECO:0000256" key="2">
    <source>
        <dbReference type="ARBA" id="ARBA00022857"/>
    </source>
</evidence>